<dbReference type="InterPro" id="IPR036179">
    <property type="entry name" value="Ig-like_dom_sf"/>
</dbReference>
<sequence length="84" mass="9470">MENFVLAWKKGIAILTAGTTKVTPEERIRIVEGYNLEIRNVQVNDAGNYICQIGTLEPVELKHTLQILNKFTVTIIMILSLTIN</sequence>
<accession>A0A6G0Z514</accession>
<proteinExistence type="predicted"/>
<dbReference type="AlphaFoldDB" id="A0A6G0Z514"/>
<dbReference type="Gene3D" id="2.60.40.10">
    <property type="entry name" value="Immunoglobulins"/>
    <property type="match status" value="1"/>
</dbReference>
<dbReference type="SUPFAM" id="SSF48726">
    <property type="entry name" value="Immunoglobulin"/>
    <property type="match status" value="1"/>
</dbReference>
<name>A0A6G0Z514_APHCR</name>
<dbReference type="EMBL" id="VUJU01001329">
    <property type="protein sequence ID" value="KAF0765766.1"/>
    <property type="molecule type" value="Genomic_DNA"/>
</dbReference>
<dbReference type="OrthoDB" id="6159398at2759"/>
<dbReference type="InterPro" id="IPR013783">
    <property type="entry name" value="Ig-like_fold"/>
</dbReference>
<evidence type="ECO:0000313" key="1">
    <source>
        <dbReference type="EMBL" id="KAF0765766.1"/>
    </source>
</evidence>
<protein>
    <submittedName>
        <fullName evidence="1">Limbic system-associated membrane protein-like</fullName>
    </submittedName>
</protein>
<keyword evidence="2" id="KW-1185">Reference proteome</keyword>
<dbReference type="Proteomes" id="UP000478052">
    <property type="component" value="Unassembled WGS sequence"/>
</dbReference>
<reference evidence="1 2" key="1">
    <citation type="submission" date="2019-08" db="EMBL/GenBank/DDBJ databases">
        <title>Whole genome of Aphis craccivora.</title>
        <authorList>
            <person name="Voronova N.V."/>
            <person name="Shulinski R.S."/>
            <person name="Bandarenka Y.V."/>
            <person name="Zhorov D.G."/>
            <person name="Warner D."/>
        </authorList>
    </citation>
    <scope>NUCLEOTIDE SEQUENCE [LARGE SCALE GENOMIC DNA]</scope>
    <source>
        <strain evidence="1">180601</strain>
        <tissue evidence="1">Whole Body</tissue>
    </source>
</reference>
<organism evidence="1 2">
    <name type="scientific">Aphis craccivora</name>
    <name type="common">Cowpea aphid</name>
    <dbReference type="NCBI Taxonomy" id="307492"/>
    <lineage>
        <taxon>Eukaryota</taxon>
        <taxon>Metazoa</taxon>
        <taxon>Ecdysozoa</taxon>
        <taxon>Arthropoda</taxon>
        <taxon>Hexapoda</taxon>
        <taxon>Insecta</taxon>
        <taxon>Pterygota</taxon>
        <taxon>Neoptera</taxon>
        <taxon>Paraneoptera</taxon>
        <taxon>Hemiptera</taxon>
        <taxon>Sternorrhyncha</taxon>
        <taxon>Aphidomorpha</taxon>
        <taxon>Aphidoidea</taxon>
        <taxon>Aphididae</taxon>
        <taxon>Aphidini</taxon>
        <taxon>Aphis</taxon>
        <taxon>Aphis</taxon>
    </lineage>
</organism>
<gene>
    <name evidence="1" type="ORF">FWK35_00026673</name>
</gene>
<evidence type="ECO:0000313" key="2">
    <source>
        <dbReference type="Proteomes" id="UP000478052"/>
    </source>
</evidence>
<comment type="caution">
    <text evidence="1">The sequence shown here is derived from an EMBL/GenBank/DDBJ whole genome shotgun (WGS) entry which is preliminary data.</text>
</comment>